<dbReference type="Pfam" id="PF04145">
    <property type="entry name" value="Ctr"/>
    <property type="match status" value="2"/>
</dbReference>
<keyword evidence="4 6" id="KW-1133">Transmembrane helix</keyword>
<keyword evidence="6" id="KW-0406">Ion transport</keyword>
<comment type="similarity">
    <text evidence="1 6">Belongs to the copper transporter (Ctr) (TC 1.A.56) family. SLC31A subfamily.</text>
</comment>
<keyword evidence="2 6" id="KW-0812">Transmembrane</keyword>
<dbReference type="InterPro" id="IPR007274">
    <property type="entry name" value="Cop_transporter"/>
</dbReference>
<organism evidence="8 9">
    <name type="scientific">Morella rubra</name>
    <name type="common">Chinese bayberry</name>
    <dbReference type="NCBI Taxonomy" id="262757"/>
    <lineage>
        <taxon>Eukaryota</taxon>
        <taxon>Viridiplantae</taxon>
        <taxon>Streptophyta</taxon>
        <taxon>Embryophyta</taxon>
        <taxon>Tracheophyta</taxon>
        <taxon>Spermatophyta</taxon>
        <taxon>Magnoliopsida</taxon>
        <taxon>eudicotyledons</taxon>
        <taxon>Gunneridae</taxon>
        <taxon>Pentapetalae</taxon>
        <taxon>rosids</taxon>
        <taxon>fabids</taxon>
        <taxon>Fagales</taxon>
        <taxon>Myricaceae</taxon>
        <taxon>Morella</taxon>
    </lineage>
</organism>
<evidence type="ECO:0000256" key="6">
    <source>
        <dbReference type="RuleBase" id="RU367022"/>
    </source>
</evidence>
<feature type="transmembrane region" description="Helical" evidence="6">
    <location>
        <begin position="99"/>
        <end position="127"/>
    </location>
</feature>
<comment type="subcellular location">
    <subcellularLocation>
        <location evidence="6">Membrane</location>
        <topology evidence="6">Multi-pass membrane protein</topology>
    </subcellularLocation>
</comment>
<dbReference type="PANTHER" id="PTHR12483:SF94">
    <property type="entry name" value="COPPER TRANSPORTER 4"/>
    <property type="match status" value="1"/>
</dbReference>
<proteinExistence type="inferred from homology"/>
<dbReference type="PANTHER" id="PTHR12483">
    <property type="entry name" value="SOLUTE CARRIER FAMILY 31 COPPER TRANSPORTERS"/>
    <property type="match status" value="1"/>
</dbReference>
<keyword evidence="6" id="KW-0813">Transport</keyword>
<evidence type="ECO:0000313" key="8">
    <source>
        <dbReference type="EMBL" id="KAB1200270.1"/>
    </source>
</evidence>
<gene>
    <name evidence="8" type="ORF">CJ030_MR0G007696</name>
</gene>
<evidence type="ECO:0000256" key="3">
    <source>
        <dbReference type="ARBA" id="ARBA00022796"/>
    </source>
</evidence>
<keyword evidence="6" id="KW-0186">Copper</keyword>
<dbReference type="GO" id="GO:0005375">
    <property type="term" value="F:copper ion transmembrane transporter activity"/>
    <property type="evidence" value="ECO:0007669"/>
    <property type="project" value="UniProtKB-UniRule"/>
</dbReference>
<name>A0A6A1UM89_9ROSI</name>
<keyword evidence="5 6" id="KW-0472">Membrane</keyword>
<evidence type="ECO:0000256" key="2">
    <source>
        <dbReference type="ARBA" id="ARBA00022692"/>
    </source>
</evidence>
<dbReference type="GO" id="GO:0005886">
    <property type="term" value="C:plasma membrane"/>
    <property type="evidence" value="ECO:0007669"/>
    <property type="project" value="TreeGrafter"/>
</dbReference>
<evidence type="ECO:0000256" key="5">
    <source>
        <dbReference type="ARBA" id="ARBA00023136"/>
    </source>
</evidence>
<evidence type="ECO:0000256" key="7">
    <source>
        <dbReference type="SAM" id="MobiDB-lite"/>
    </source>
</evidence>
<keyword evidence="9" id="KW-1185">Reference proteome</keyword>
<accession>A0A6A1UM89</accession>
<dbReference type="AlphaFoldDB" id="A0A6A1UM89"/>
<dbReference type="EMBL" id="RXIC02000187">
    <property type="protein sequence ID" value="KAB1200270.1"/>
    <property type="molecule type" value="Genomic_DNA"/>
</dbReference>
<comment type="caution">
    <text evidence="8">The sequence shown here is derived from an EMBL/GenBank/DDBJ whole genome shotgun (WGS) entry which is preliminary data.</text>
</comment>
<dbReference type="Proteomes" id="UP000516437">
    <property type="component" value="Unassembled WGS sequence"/>
</dbReference>
<feature type="region of interest" description="Disordered" evidence="7">
    <location>
        <begin position="134"/>
        <end position="153"/>
    </location>
</feature>
<evidence type="ECO:0000313" key="9">
    <source>
        <dbReference type="Proteomes" id="UP000516437"/>
    </source>
</evidence>
<evidence type="ECO:0000256" key="1">
    <source>
        <dbReference type="ARBA" id="ARBA00006921"/>
    </source>
</evidence>
<protein>
    <recommendedName>
        <fullName evidence="6">Copper transport protein</fullName>
    </recommendedName>
</protein>
<dbReference type="OrthoDB" id="73901at2759"/>
<evidence type="ECO:0000256" key="4">
    <source>
        <dbReference type="ARBA" id="ARBA00022989"/>
    </source>
</evidence>
<keyword evidence="3 6" id="KW-0187">Copper transport</keyword>
<sequence>METSSRHGFGAFNITGRANMRHRMMMHMTFFWGHNTEVLFSGWPRTSFTMYALALFIVFALAVLAEWLSHCELINPGANEVVAGVMQTAMYSVRSGLDYMVMLAVMSFNGGVFLAAVVGRAVGFLLYGSRTFRKPGGSGPGSEVRSDLPSMKC</sequence>
<reference evidence="8 9" key="1">
    <citation type="journal article" date="2019" name="Plant Biotechnol. J.">
        <title>The red bayberry genome and genetic basis of sex determination.</title>
        <authorList>
            <person name="Jia H.M."/>
            <person name="Jia H.J."/>
            <person name="Cai Q.L."/>
            <person name="Wang Y."/>
            <person name="Zhao H.B."/>
            <person name="Yang W.F."/>
            <person name="Wang G.Y."/>
            <person name="Li Y.H."/>
            <person name="Zhan D.L."/>
            <person name="Shen Y.T."/>
            <person name="Niu Q.F."/>
            <person name="Chang L."/>
            <person name="Qiu J."/>
            <person name="Zhao L."/>
            <person name="Xie H.B."/>
            <person name="Fu W.Y."/>
            <person name="Jin J."/>
            <person name="Li X.W."/>
            <person name="Jiao Y."/>
            <person name="Zhou C.C."/>
            <person name="Tu T."/>
            <person name="Chai C.Y."/>
            <person name="Gao J.L."/>
            <person name="Fan L.J."/>
            <person name="van de Weg E."/>
            <person name="Wang J.Y."/>
            <person name="Gao Z.S."/>
        </authorList>
    </citation>
    <scope>NUCLEOTIDE SEQUENCE [LARGE SCALE GENOMIC DNA]</scope>
    <source>
        <tissue evidence="8">Leaves</tissue>
    </source>
</reference>